<dbReference type="SUPFAM" id="SSF57756">
    <property type="entry name" value="Retrovirus zinc finger-like domains"/>
    <property type="match status" value="1"/>
</dbReference>
<dbReference type="SMART" id="SM00343">
    <property type="entry name" value="ZnF_C2HC"/>
    <property type="match status" value="2"/>
</dbReference>
<keyword evidence="1" id="KW-0479">Metal-binding</keyword>
<evidence type="ECO:0000256" key="1">
    <source>
        <dbReference type="PROSITE-ProRule" id="PRU00047"/>
    </source>
</evidence>
<dbReference type="GeneID" id="116417889"/>
<reference evidence="3" key="1">
    <citation type="submission" date="2021-01" db="UniProtKB">
        <authorList>
            <consortium name="EnsemblMetazoa"/>
        </authorList>
    </citation>
    <scope>IDENTIFICATION</scope>
</reference>
<dbReference type="EnsemblMetazoa" id="XM_031933005">
    <property type="protein sequence ID" value="XP_031788865"/>
    <property type="gene ID" value="LOC116417889"/>
</dbReference>
<evidence type="ECO:0000259" key="2">
    <source>
        <dbReference type="PROSITE" id="PS50158"/>
    </source>
</evidence>
<dbReference type="InterPro" id="IPR036875">
    <property type="entry name" value="Znf_CCHC_sf"/>
</dbReference>
<proteinExistence type="predicted"/>
<protein>
    <recommendedName>
        <fullName evidence="2">CCHC-type domain-containing protein</fullName>
    </recommendedName>
</protein>
<evidence type="ECO:0000313" key="4">
    <source>
        <dbReference type="Proteomes" id="UP000002358"/>
    </source>
</evidence>
<dbReference type="RefSeq" id="XP_031788865.1">
    <property type="nucleotide sequence ID" value="XM_031933005.1"/>
</dbReference>
<dbReference type="Pfam" id="PF00098">
    <property type="entry name" value="zf-CCHC"/>
    <property type="match status" value="2"/>
</dbReference>
<dbReference type="Proteomes" id="UP000002358">
    <property type="component" value="Unassembled WGS sequence"/>
</dbReference>
<sequence length="196" mass="22137">MLTSKEELLEALQKEIGEENIIEDSTVRFQRKTYGDMQIAVIRVPAQIAAKITKLQKIRIGWVNCMIQVANRKNEPLRCYKCLGFGHIGRNCTVIEDRSKLCFKCGKDGHKAKESSSSTGCCRKETGTDNRRFQRLGSRVGQPKDERKRTEAFALLDLVFVNQRQGHGQGPPRVKSIQYSCSSIEETSRTDEIGGQ</sequence>
<dbReference type="GO" id="GO:0003676">
    <property type="term" value="F:nucleic acid binding"/>
    <property type="evidence" value="ECO:0007669"/>
    <property type="project" value="InterPro"/>
</dbReference>
<keyword evidence="4" id="KW-1185">Reference proteome</keyword>
<accession>A0A7M7QJZ4</accession>
<dbReference type="KEGG" id="nvi:116417889"/>
<dbReference type="AlphaFoldDB" id="A0A7M7QJZ4"/>
<dbReference type="GO" id="GO:0008270">
    <property type="term" value="F:zinc ion binding"/>
    <property type="evidence" value="ECO:0007669"/>
    <property type="project" value="UniProtKB-KW"/>
</dbReference>
<evidence type="ECO:0000313" key="3">
    <source>
        <dbReference type="EnsemblMetazoa" id="XP_031788865"/>
    </source>
</evidence>
<dbReference type="Gene3D" id="4.10.60.10">
    <property type="entry name" value="Zinc finger, CCHC-type"/>
    <property type="match status" value="1"/>
</dbReference>
<dbReference type="InterPro" id="IPR001878">
    <property type="entry name" value="Znf_CCHC"/>
</dbReference>
<feature type="domain" description="CCHC-type" evidence="2">
    <location>
        <begin position="78"/>
        <end position="92"/>
    </location>
</feature>
<dbReference type="OrthoDB" id="7698093at2759"/>
<dbReference type="InParanoid" id="A0A7M7QJZ4"/>
<name>A0A7M7QJZ4_NASVI</name>
<organism evidence="3 4">
    <name type="scientific">Nasonia vitripennis</name>
    <name type="common">Parasitic wasp</name>
    <dbReference type="NCBI Taxonomy" id="7425"/>
    <lineage>
        <taxon>Eukaryota</taxon>
        <taxon>Metazoa</taxon>
        <taxon>Ecdysozoa</taxon>
        <taxon>Arthropoda</taxon>
        <taxon>Hexapoda</taxon>
        <taxon>Insecta</taxon>
        <taxon>Pterygota</taxon>
        <taxon>Neoptera</taxon>
        <taxon>Endopterygota</taxon>
        <taxon>Hymenoptera</taxon>
        <taxon>Apocrita</taxon>
        <taxon>Proctotrupomorpha</taxon>
        <taxon>Chalcidoidea</taxon>
        <taxon>Pteromalidae</taxon>
        <taxon>Pteromalinae</taxon>
        <taxon>Nasonia</taxon>
    </lineage>
</organism>
<keyword evidence="1" id="KW-0862">Zinc</keyword>
<keyword evidence="1" id="KW-0863">Zinc-finger</keyword>
<dbReference type="PROSITE" id="PS50158">
    <property type="entry name" value="ZF_CCHC"/>
    <property type="match status" value="1"/>
</dbReference>